<dbReference type="Gene3D" id="3.60.21.10">
    <property type="match status" value="1"/>
</dbReference>
<accession>A0A5C4RW08</accession>
<dbReference type="InterPro" id="IPR051918">
    <property type="entry name" value="STPP_CPPED1"/>
</dbReference>
<gene>
    <name evidence="4" type="ORF">E1B00_03545</name>
</gene>
<keyword evidence="1" id="KW-0732">Signal</keyword>
<comment type="caution">
    <text evidence="4">The sequence shown here is derived from an EMBL/GenBank/DDBJ whole genome shotgun (WGS) entry which is preliminary data.</text>
</comment>
<sequence>MRPVLRCSLLSLAFLSAPAAALLPPCNSGYVYDDRDRDGKFGAGDLPLAGVAVSDGERIVRTDEYGAYTLPVIDGRTVFVIKPAGYRLPKREDGLPDFWRHVQRDPGPALKYGGFAHEFPHCRNFALHENLREPGKLDVLLFGDPQPQTARQVEHYDRGIVEAVRRTHFSHSAARQVPPVYGDGAAGHLGLTLGDVVHDDLSLYPAMNRATTRLGVPWLHLAGNHDLDFDASRDEDSLRSFRAVYGPDTLAWEEHEANFVLLDNVVYRPGLSPDFVGGLREEQFAFLEAYLATLPRDRLLVLAAHIPFFDPSPERETFRRADRERLFALLKDFPKLLLLSAHGHVQRHHWHDADDGWRGEQPLHEYNLGAACGSFWSGVADAEGIPDATMADGTPKGWAELSVLRDGRYWLRWRSPEARFDVEGMALHAPKLLRRGAYPAFGVYANVFMGDAQTRVEFRVDEGDWQPMRRVDRADPRLLLENALDDTADRLRGFDRSPEAAVSSHLWRGTLPTDLASGEHRIQVRAFDRWRGELSASRTYRLADAAE</sequence>
<name>A0A5C4RW08_9GAMM</name>
<feature type="domain" description="Calcineurin-like phosphoesterase N-terminal" evidence="3">
    <location>
        <begin position="44"/>
        <end position="104"/>
    </location>
</feature>
<dbReference type="EMBL" id="SMDR01000001">
    <property type="protein sequence ID" value="TNJ34867.1"/>
    <property type="molecule type" value="Genomic_DNA"/>
</dbReference>
<dbReference type="OrthoDB" id="9784378at2"/>
<feature type="chain" id="PRO_5022971265" evidence="1">
    <location>
        <begin position="20"/>
        <end position="547"/>
    </location>
</feature>
<dbReference type="Pfam" id="PF16370">
    <property type="entry name" value="MetallophosC"/>
    <property type="match status" value="1"/>
</dbReference>
<evidence type="ECO:0000259" key="3">
    <source>
        <dbReference type="Pfam" id="PF16371"/>
    </source>
</evidence>
<feature type="domain" description="Calcineurin-like phosphoesterase C-terminal" evidence="2">
    <location>
        <begin position="365"/>
        <end position="530"/>
    </location>
</feature>
<dbReference type="Pfam" id="PF16371">
    <property type="entry name" value="MetallophosN"/>
    <property type="match status" value="1"/>
</dbReference>
<dbReference type="PANTHER" id="PTHR43143:SF6">
    <property type="entry name" value="BLL3016 PROTEIN"/>
    <property type="match status" value="1"/>
</dbReference>
<dbReference type="Proteomes" id="UP000305760">
    <property type="component" value="Unassembled WGS sequence"/>
</dbReference>
<dbReference type="SUPFAM" id="SSF56300">
    <property type="entry name" value="Metallo-dependent phosphatases"/>
    <property type="match status" value="1"/>
</dbReference>
<evidence type="ECO:0000313" key="5">
    <source>
        <dbReference type="Proteomes" id="UP000305760"/>
    </source>
</evidence>
<dbReference type="InterPro" id="IPR032288">
    <property type="entry name" value="Metallophos_C"/>
</dbReference>
<dbReference type="AlphaFoldDB" id="A0A5C4RW08"/>
<evidence type="ECO:0000256" key="1">
    <source>
        <dbReference type="SAM" id="SignalP"/>
    </source>
</evidence>
<reference evidence="4 5" key="1">
    <citation type="submission" date="2019-03" db="EMBL/GenBank/DDBJ databases">
        <title>Arenimonas daejeonensis sp. nov., isolated from compost.</title>
        <authorList>
            <person name="Jeon C.O."/>
        </authorList>
    </citation>
    <scope>NUCLEOTIDE SEQUENCE [LARGE SCALE GENOMIC DNA]</scope>
    <source>
        <strain evidence="4 5">R29</strain>
    </source>
</reference>
<dbReference type="InterPro" id="IPR032285">
    <property type="entry name" value="Metallophos_N"/>
</dbReference>
<protein>
    <submittedName>
        <fullName evidence="4">Calcineurin phosphoesterase</fullName>
    </submittedName>
</protein>
<dbReference type="PANTHER" id="PTHR43143">
    <property type="entry name" value="METALLOPHOSPHOESTERASE, CALCINEURIN SUPERFAMILY"/>
    <property type="match status" value="1"/>
</dbReference>
<proteinExistence type="predicted"/>
<feature type="signal peptide" evidence="1">
    <location>
        <begin position="1"/>
        <end position="19"/>
    </location>
</feature>
<evidence type="ECO:0000313" key="4">
    <source>
        <dbReference type="EMBL" id="TNJ34867.1"/>
    </source>
</evidence>
<keyword evidence="5" id="KW-1185">Reference proteome</keyword>
<organism evidence="4 5">
    <name type="scientific">Arenimonas terrae</name>
    <dbReference type="NCBI Taxonomy" id="2546226"/>
    <lineage>
        <taxon>Bacteria</taxon>
        <taxon>Pseudomonadati</taxon>
        <taxon>Pseudomonadota</taxon>
        <taxon>Gammaproteobacteria</taxon>
        <taxon>Lysobacterales</taxon>
        <taxon>Lysobacteraceae</taxon>
        <taxon>Arenimonas</taxon>
    </lineage>
</organism>
<evidence type="ECO:0000259" key="2">
    <source>
        <dbReference type="Pfam" id="PF16370"/>
    </source>
</evidence>
<dbReference type="InterPro" id="IPR029052">
    <property type="entry name" value="Metallo-depent_PP-like"/>
</dbReference>